<comment type="caution">
    <text evidence="1">The sequence shown here is derived from an EMBL/GenBank/DDBJ whole genome shotgun (WGS) entry which is preliminary data.</text>
</comment>
<keyword evidence="2" id="KW-1185">Reference proteome</keyword>
<evidence type="ECO:0000313" key="2">
    <source>
        <dbReference type="Proteomes" id="UP000789524"/>
    </source>
</evidence>
<reference evidence="1" key="1">
    <citation type="submission" date="2021-09" db="EMBL/GenBank/DDBJ databases">
        <authorList>
            <person name="Martin H S."/>
        </authorList>
    </citation>
    <scope>NUCLEOTIDE SEQUENCE</scope>
</reference>
<dbReference type="CDD" id="cd04301">
    <property type="entry name" value="NAT_SF"/>
    <property type="match status" value="1"/>
</dbReference>
<gene>
    <name evidence="1" type="ORF">DCHRY22_LOCUS2647</name>
</gene>
<dbReference type="OrthoDB" id="8191594at2759"/>
<dbReference type="GO" id="GO:0008080">
    <property type="term" value="F:N-acetyltransferase activity"/>
    <property type="evidence" value="ECO:0007669"/>
    <property type="project" value="TreeGrafter"/>
</dbReference>
<dbReference type="Gene3D" id="3.40.630.30">
    <property type="match status" value="1"/>
</dbReference>
<dbReference type="PANTHER" id="PTHR20905:SF28">
    <property type="entry name" value="GH28833P-RELATED"/>
    <property type="match status" value="1"/>
</dbReference>
<protein>
    <submittedName>
        <fullName evidence="1">(African queen) hypothetical protein</fullName>
    </submittedName>
</protein>
<proteinExistence type="predicted"/>
<dbReference type="AlphaFoldDB" id="A0A8J2QG32"/>
<evidence type="ECO:0000313" key="1">
    <source>
        <dbReference type="EMBL" id="CAG9561078.1"/>
    </source>
</evidence>
<dbReference type="PANTHER" id="PTHR20905">
    <property type="entry name" value="N-ACETYLTRANSFERASE-RELATED"/>
    <property type="match status" value="1"/>
</dbReference>
<dbReference type="InterPro" id="IPR016181">
    <property type="entry name" value="Acyl_CoA_acyltransferase"/>
</dbReference>
<sequence>MEWGMTADGKYRIESLSSKTFPGALEVIRIAFCQDEYVSIGSEVNKNPKAAEELLELCADAALDGVSLVAVAVETGEVAAAAFNKIQVKANDESEKPFFVIFSEERCTQASSRSLVEFMADVDERCNLFEKYKVDCSLEIMFLATLRNHRGQGIGKLLTKYSIEVARKFKYGPIAPLYVKDLGPKYSNLTSRKPINTYPKICQAIWTGRASQNVGKAQSFTVHLTVPYSEFVFNGKTYAERIGDDSAFCEVAALSL</sequence>
<dbReference type="EMBL" id="CAKASE010000046">
    <property type="protein sequence ID" value="CAG9561078.1"/>
    <property type="molecule type" value="Genomic_DNA"/>
</dbReference>
<dbReference type="Proteomes" id="UP000789524">
    <property type="component" value="Unassembled WGS sequence"/>
</dbReference>
<name>A0A8J2QG32_9NEOP</name>
<dbReference type="SUPFAM" id="SSF55729">
    <property type="entry name" value="Acyl-CoA N-acyltransferases (Nat)"/>
    <property type="match status" value="1"/>
</dbReference>
<organism evidence="1 2">
    <name type="scientific">Danaus chrysippus</name>
    <name type="common">African queen</name>
    <dbReference type="NCBI Taxonomy" id="151541"/>
    <lineage>
        <taxon>Eukaryota</taxon>
        <taxon>Metazoa</taxon>
        <taxon>Ecdysozoa</taxon>
        <taxon>Arthropoda</taxon>
        <taxon>Hexapoda</taxon>
        <taxon>Insecta</taxon>
        <taxon>Pterygota</taxon>
        <taxon>Neoptera</taxon>
        <taxon>Endopterygota</taxon>
        <taxon>Lepidoptera</taxon>
        <taxon>Glossata</taxon>
        <taxon>Ditrysia</taxon>
        <taxon>Papilionoidea</taxon>
        <taxon>Nymphalidae</taxon>
        <taxon>Danainae</taxon>
        <taxon>Danaini</taxon>
        <taxon>Danaina</taxon>
        <taxon>Danaus</taxon>
        <taxon>Anosia</taxon>
    </lineage>
</organism>
<accession>A0A8J2QG32</accession>